<evidence type="ECO:0000313" key="4">
    <source>
        <dbReference type="Proteomes" id="UP001188597"/>
    </source>
</evidence>
<sequence length="268" mass="31044">MVTDEDNLIEHQPPRPPRCRDDHESMTRSDGSQLGGYFGEVIDSDWSETREANKDFLRILGKLSVAGVYVPTSPGNGAWIGVPTKKKISKGISFNKEWRQNIDLAHSYLEKAARRMKKHTDKNRRSQEFNVGDKVMVKLLPQDRKFLRGRDSRLLQKYEGPLTIVKKIGEMAYKVEPPHWWSRQHHPVFHVSMFKPFYEDTTDPSRGQIRKQGLKPKLAGKRVIEAILNDRVITAYRKSHQEYLVKWQGQMDEENTWEPAADLSAYAN</sequence>
<dbReference type="InterPro" id="IPR023780">
    <property type="entry name" value="Chromo_domain"/>
</dbReference>
<dbReference type="Proteomes" id="UP001188597">
    <property type="component" value="Unassembled WGS sequence"/>
</dbReference>
<dbReference type="PANTHER" id="PTHR46148">
    <property type="entry name" value="CHROMO DOMAIN-CONTAINING PROTEIN"/>
    <property type="match status" value="1"/>
</dbReference>
<feature type="domain" description="Chromo" evidence="2">
    <location>
        <begin position="222"/>
        <end position="268"/>
    </location>
</feature>
<dbReference type="Gene3D" id="2.40.50.40">
    <property type="match status" value="1"/>
</dbReference>
<protein>
    <recommendedName>
        <fullName evidence="2">Chromo domain-containing protein</fullName>
    </recommendedName>
</protein>
<dbReference type="InterPro" id="IPR000953">
    <property type="entry name" value="Chromo/chromo_shadow_dom"/>
</dbReference>
<keyword evidence="4" id="KW-1185">Reference proteome</keyword>
<dbReference type="PROSITE" id="PS50013">
    <property type="entry name" value="CHROMO_2"/>
    <property type="match status" value="1"/>
</dbReference>
<accession>A0AA88VEP4</accession>
<dbReference type="SUPFAM" id="SSF54160">
    <property type="entry name" value="Chromo domain-like"/>
    <property type="match status" value="1"/>
</dbReference>
<dbReference type="InterPro" id="IPR016197">
    <property type="entry name" value="Chromo-like_dom_sf"/>
</dbReference>
<organism evidence="3 4">
    <name type="scientific">Escallonia herrerae</name>
    <dbReference type="NCBI Taxonomy" id="1293975"/>
    <lineage>
        <taxon>Eukaryota</taxon>
        <taxon>Viridiplantae</taxon>
        <taxon>Streptophyta</taxon>
        <taxon>Embryophyta</taxon>
        <taxon>Tracheophyta</taxon>
        <taxon>Spermatophyta</taxon>
        <taxon>Magnoliopsida</taxon>
        <taxon>eudicotyledons</taxon>
        <taxon>Gunneridae</taxon>
        <taxon>Pentapetalae</taxon>
        <taxon>asterids</taxon>
        <taxon>campanulids</taxon>
        <taxon>Escalloniales</taxon>
        <taxon>Escalloniaceae</taxon>
        <taxon>Escallonia</taxon>
    </lineage>
</organism>
<name>A0AA88VEP4_9ASTE</name>
<dbReference type="AlphaFoldDB" id="A0AA88VEP4"/>
<reference evidence="3" key="1">
    <citation type="submission" date="2022-12" db="EMBL/GenBank/DDBJ databases">
        <title>Draft genome assemblies for two species of Escallonia (Escalloniales).</title>
        <authorList>
            <person name="Chanderbali A."/>
            <person name="Dervinis C."/>
            <person name="Anghel I."/>
            <person name="Soltis D."/>
            <person name="Soltis P."/>
            <person name="Zapata F."/>
        </authorList>
    </citation>
    <scope>NUCLEOTIDE SEQUENCE</scope>
    <source>
        <strain evidence="3">UCBG64.0493</strain>
        <tissue evidence="3">Leaf</tissue>
    </source>
</reference>
<dbReference type="InterPro" id="IPR056924">
    <property type="entry name" value="SH3_Tf2-1"/>
</dbReference>
<feature type="compositionally biased region" description="Basic and acidic residues" evidence="1">
    <location>
        <begin position="8"/>
        <end position="27"/>
    </location>
</feature>
<dbReference type="EMBL" id="JAVXUP010001929">
    <property type="protein sequence ID" value="KAK3006922.1"/>
    <property type="molecule type" value="Genomic_DNA"/>
</dbReference>
<feature type="region of interest" description="Disordered" evidence="1">
    <location>
        <begin position="1"/>
        <end position="36"/>
    </location>
</feature>
<proteinExistence type="predicted"/>
<dbReference type="Pfam" id="PF24626">
    <property type="entry name" value="SH3_Tf2-1"/>
    <property type="match status" value="1"/>
</dbReference>
<dbReference type="CDD" id="cd00024">
    <property type="entry name" value="CD_CSD"/>
    <property type="match status" value="1"/>
</dbReference>
<comment type="caution">
    <text evidence="3">The sequence shown here is derived from an EMBL/GenBank/DDBJ whole genome shotgun (WGS) entry which is preliminary data.</text>
</comment>
<dbReference type="Pfam" id="PF00385">
    <property type="entry name" value="Chromo"/>
    <property type="match status" value="1"/>
</dbReference>
<evidence type="ECO:0000256" key="1">
    <source>
        <dbReference type="SAM" id="MobiDB-lite"/>
    </source>
</evidence>
<evidence type="ECO:0000313" key="3">
    <source>
        <dbReference type="EMBL" id="KAK3006922.1"/>
    </source>
</evidence>
<evidence type="ECO:0000259" key="2">
    <source>
        <dbReference type="PROSITE" id="PS50013"/>
    </source>
</evidence>
<dbReference type="PANTHER" id="PTHR46148:SF52">
    <property type="entry name" value="OS04G0603800 PROTEIN"/>
    <property type="match status" value="1"/>
</dbReference>
<gene>
    <name evidence="3" type="ORF">RJ639_016777</name>
</gene>